<dbReference type="EMBL" id="CABVLU010000004">
    <property type="protein sequence ID" value="VVT56188.1"/>
    <property type="molecule type" value="Genomic_DNA"/>
</dbReference>
<dbReference type="GeneID" id="43583699"/>
<feature type="region of interest" description="Disordered" evidence="1">
    <location>
        <begin position="292"/>
        <end position="331"/>
    </location>
</feature>
<feature type="compositionally biased region" description="Low complexity" evidence="1">
    <location>
        <begin position="238"/>
        <end position="260"/>
    </location>
</feature>
<gene>
    <name evidence="2" type="ORF">SAPINGB_P004884</name>
</gene>
<organism evidence="2 3">
    <name type="scientific">Magnusiomyces paraingens</name>
    <dbReference type="NCBI Taxonomy" id="2606893"/>
    <lineage>
        <taxon>Eukaryota</taxon>
        <taxon>Fungi</taxon>
        <taxon>Dikarya</taxon>
        <taxon>Ascomycota</taxon>
        <taxon>Saccharomycotina</taxon>
        <taxon>Dipodascomycetes</taxon>
        <taxon>Dipodascales</taxon>
        <taxon>Dipodascaceae</taxon>
        <taxon>Magnusiomyces</taxon>
    </lineage>
</organism>
<sequence>MSAESSPVLQAPRTPSVEPQVEPAEEVPDNITGTAEEEQSAITTTEEEATEASSSIFNNPFLKSLKKYPSYTQDEVTASYSALYSIVNPPCLDSLATNLPNRVQSSALPIVNPKKPHPGIRSLETSPCVSDSNTNFSSRASSPSLQSLCPPVGPKSITGAVRSKSSGPPSVRFLASNLRSRLASAIQKVDRPKKLPSREGTPLCTEENGTEENLQSSQTTPQTVLPTTKFNSIHNELSPSSTNSLFSSINTSSSSNSDSSDSSDSDSDSDSDLDLPDSSSTVVSISAMTANATTASNTPSSHSWVDPGTDTSMDTSYSDSPSFGSALRALGPRTNDDRYFSRVYKDIRRKRLKRSNDRANSLQQQQQQQQQHVFRTPVVGTLSPPLLTPTSPSVSGRSALCVTKLAAAATAGLQAEMQSLSRSPVNALRLQKSGVSSSPSIAAYFSPSTSPAPALAAPMSASKPVVSLTSQSTSSRSLRDHMGEEDAVAESLIWLGTGSIA</sequence>
<accession>A0A5E8C352</accession>
<proteinExistence type="predicted"/>
<evidence type="ECO:0000256" key="1">
    <source>
        <dbReference type="SAM" id="MobiDB-lite"/>
    </source>
</evidence>
<reference evidence="2 3" key="1">
    <citation type="submission" date="2019-09" db="EMBL/GenBank/DDBJ databases">
        <authorList>
            <person name="Brejova B."/>
        </authorList>
    </citation>
    <scope>NUCLEOTIDE SEQUENCE [LARGE SCALE GENOMIC DNA]</scope>
</reference>
<name>A0A5E8C352_9ASCO</name>
<protein>
    <submittedName>
        <fullName evidence="2">Uncharacterized protein</fullName>
    </submittedName>
</protein>
<feature type="compositionally biased region" description="Acidic residues" evidence="1">
    <location>
        <begin position="35"/>
        <end position="50"/>
    </location>
</feature>
<feature type="compositionally biased region" description="Low complexity" evidence="1">
    <location>
        <begin position="452"/>
        <end position="476"/>
    </location>
</feature>
<keyword evidence="3" id="KW-1185">Reference proteome</keyword>
<feature type="compositionally biased region" description="Low complexity" evidence="1">
    <location>
        <begin position="292"/>
        <end position="301"/>
    </location>
</feature>
<feature type="compositionally biased region" description="Basic and acidic residues" evidence="1">
    <location>
        <begin position="188"/>
        <end position="197"/>
    </location>
</feature>
<feature type="region of interest" description="Disordered" evidence="1">
    <location>
        <begin position="107"/>
        <end position="172"/>
    </location>
</feature>
<feature type="compositionally biased region" description="Low complexity" evidence="1">
    <location>
        <begin position="137"/>
        <end position="147"/>
    </location>
</feature>
<feature type="region of interest" description="Disordered" evidence="1">
    <location>
        <begin position="452"/>
        <end position="483"/>
    </location>
</feature>
<evidence type="ECO:0000313" key="2">
    <source>
        <dbReference type="EMBL" id="VVT56188.1"/>
    </source>
</evidence>
<feature type="compositionally biased region" description="Acidic residues" evidence="1">
    <location>
        <begin position="261"/>
        <end position="275"/>
    </location>
</feature>
<feature type="compositionally biased region" description="Polar residues" evidence="1">
    <location>
        <begin position="123"/>
        <end position="136"/>
    </location>
</feature>
<feature type="compositionally biased region" description="Polar residues" evidence="1">
    <location>
        <begin position="211"/>
        <end position="237"/>
    </location>
</feature>
<feature type="region of interest" description="Disordered" evidence="1">
    <location>
        <begin position="1"/>
        <end position="56"/>
    </location>
</feature>
<dbReference type="Proteomes" id="UP000398389">
    <property type="component" value="Unassembled WGS sequence"/>
</dbReference>
<feature type="region of interest" description="Disordered" evidence="1">
    <location>
        <begin position="186"/>
        <end position="279"/>
    </location>
</feature>
<feature type="compositionally biased region" description="Low complexity" evidence="1">
    <location>
        <begin position="309"/>
        <end position="322"/>
    </location>
</feature>
<dbReference type="AlphaFoldDB" id="A0A5E8C352"/>
<evidence type="ECO:0000313" key="3">
    <source>
        <dbReference type="Proteomes" id="UP000398389"/>
    </source>
</evidence>
<dbReference type="RefSeq" id="XP_031855490.1">
    <property type="nucleotide sequence ID" value="XM_031999599.1"/>
</dbReference>